<reference evidence="1" key="1">
    <citation type="submission" date="2020-05" db="EMBL/GenBank/DDBJ databases">
        <title>Sulfur intermediates as new biogeochemical hubs in an aquatic model microbial ecosystem.</title>
        <authorList>
            <person name="Vigneron A."/>
        </authorList>
    </citation>
    <scope>NUCLEOTIDE SEQUENCE</scope>
    <source>
        <strain evidence="1">Bin.250</strain>
    </source>
</reference>
<dbReference type="EMBL" id="JABMOJ010000325">
    <property type="protein sequence ID" value="NQV65444.1"/>
    <property type="molecule type" value="Genomic_DNA"/>
</dbReference>
<sequence length="220" mass="25358">MTIDDFLYCKTPASWVAAVNANLDILLIDHANCEKKAASTAMNLMYRYIDKPEMLMRLSKLAREELRHFEQVVSLLNARNIPYANVPSARYAGELRKGVRTYEPARLIDILVVGAVVEARSCERFNAMIPVLDDELAAFYTSLLKSEARHFMIYLDFAKRYYQQYEAQMKEPLEDRIAFFLSEDQRLIESEDHEFRFHSGLPVLAGGIDVIPETKVGKRR</sequence>
<comment type="caution">
    <text evidence="1">The sequence shown here is derived from an EMBL/GenBank/DDBJ whole genome shotgun (WGS) entry which is preliminary data.</text>
</comment>
<dbReference type="SUPFAM" id="SSF47240">
    <property type="entry name" value="Ferritin-like"/>
    <property type="match status" value="1"/>
</dbReference>
<dbReference type="PIRSF" id="PIRSF020736">
    <property type="entry name" value="MiaE"/>
    <property type="match status" value="1"/>
</dbReference>
<name>A0A973A863_9GAMM</name>
<dbReference type="GO" id="GO:0045301">
    <property type="term" value="F:tRNA 2-(methylsulfanyl)-N(6)-isopentenyladenosine(37) hydroxylase activity"/>
    <property type="evidence" value="ECO:0007669"/>
    <property type="project" value="InterPro"/>
</dbReference>
<evidence type="ECO:0000313" key="2">
    <source>
        <dbReference type="Proteomes" id="UP000754644"/>
    </source>
</evidence>
<accession>A0A973A863</accession>
<dbReference type="Pfam" id="PF06175">
    <property type="entry name" value="MiaE"/>
    <property type="match status" value="1"/>
</dbReference>
<dbReference type="Proteomes" id="UP000754644">
    <property type="component" value="Unassembled WGS sequence"/>
</dbReference>
<dbReference type="GO" id="GO:0006400">
    <property type="term" value="P:tRNA modification"/>
    <property type="evidence" value="ECO:0007669"/>
    <property type="project" value="InterPro"/>
</dbReference>
<proteinExistence type="predicted"/>
<dbReference type="InterPro" id="IPR012347">
    <property type="entry name" value="Ferritin-like"/>
</dbReference>
<dbReference type="InterPro" id="IPR010386">
    <property type="entry name" value="tRNA-Hydrxlase_MiaE"/>
</dbReference>
<dbReference type="PANTHER" id="PTHR42637">
    <property type="entry name" value="TRNA-(MS[2]IO[6]A)-HYDROXYLASE"/>
    <property type="match status" value="1"/>
</dbReference>
<dbReference type="AlphaFoldDB" id="A0A973A863"/>
<dbReference type="CDD" id="cd07910">
    <property type="entry name" value="MiaE"/>
    <property type="match status" value="1"/>
</dbReference>
<protein>
    <submittedName>
        <fullName evidence="1">tRNA-(Ms[2]io[6]A)-hydroxylase</fullName>
    </submittedName>
</protein>
<dbReference type="InterPro" id="IPR009078">
    <property type="entry name" value="Ferritin-like_SF"/>
</dbReference>
<evidence type="ECO:0000313" key="1">
    <source>
        <dbReference type="EMBL" id="NQV65444.1"/>
    </source>
</evidence>
<dbReference type="PANTHER" id="PTHR42637:SF1">
    <property type="entry name" value="TRNA 2-(METHYLSULFANYL)-N(6)-ISOPENTENYLADENOSINE(37) HYDROXYLASE"/>
    <property type="match status" value="1"/>
</dbReference>
<gene>
    <name evidence="1" type="ORF">HQ497_08765</name>
</gene>
<dbReference type="Gene3D" id="1.20.1260.10">
    <property type="match status" value="1"/>
</dbReference>
<organism evidence="1 2">
    <name type="scientific">SAR86 cluster bacterium</name>
    <dbReference type="NCBI Taxonomy" id="2030880"/>
    <lineage>
        <taxon>Bacteria</taxon>
        <taxon>Pseudomonadati</taxon>
        <taxon>Pseudomonadota</taxon>
        <taxon>Gammaproteobacteria</taxon>
        <taxon>SAR86 cluster</taxon>
    </lineage>
</organism>